<name>A0A4Y8S8Y7_9SPHI</name>
<dbReference type="OrthoDB" id="826855at2"/>
<keyword evidence="1" id="KW-0472">Membrane</keyword>
<dbReference type="RefSeq" id="WP_133233405.1">
    <property type="nucleotide sequence ID" value="NZ_SOZE01000021.1"/>
</dbReference>
<organism evidence="2 3">
    <name type="scientific">Mucilaginibacter psychrotolerans</name>
    <dbReference type="NCBI Taxonomy" id="1524096"/>
    <lineage>
        <taxon>Bacteria</taxon>
        <taxon>Pseudomonadati</taxon>
        <taxon>Bacteroidota</taxon>
        <taxon>Sphingobacteriia</taxon>
        <taxon>Sphingobacteriales</taxon>
        <taxon>Sphingobacteriaceae</taxon>
        <taxon>Mucilaginibacter</taxon>
    </lineage>
</organism>
<sequence length="77" mass="9632">MKNFVHFIFTCLVSTFGFFGALSMKHNPWPGFAVAFGIWAIFLWRYSVRLKREEMKRRYNEHMFREFMRFKQQQNRW</sequence>
<dbReference type="EMBL" id="SOZE01000021">
    <property type="protein sequence ID" value="TFF35499.1"/>
    <property type="molecule type" value="Genomic_DNA"/>
</dbReference>
<dbReference type="Proteomes" id="UP000297540">
    <property type="component" value="Unassembled WGS sequence"/>
</dbReference>
<feature type="transmembrane region" description="Helical" evidence="1">
    <location>
        <begin position="29"/>
        <end position="48"/>
    </location>
</feature>
<dbReference type="AlphaFoldDB" id="A0A4Y8S8Y7"/>
<protein>
    <submittedName>
        <fullName evidence="2">Uncharacterized protein</fullName>
    </submittedName>
</protein>
<accession>A0A4Y8S8Y7</accession>
<comment type="caution">
    <text evidence="2">The sequence shown here is derived from an EMBL/GenBank/DDBJ whole genome shotgun (WGS) entry which is preliminary data.</text>
</comment>
<keyword evidence="3" id="KW-1185">Reference proteome</keyword>
<feature type="transmembrane region" description="Helical" evidence="1">
    <location>
        <begin position="7"/>
        <end position="23"/>
    </location>
</feature>
<reference evidence="2 3" key="1">
    <citation type="journal article" date="2017" name="Int. J. Syst. Evol. Microbiol.">
        <title>Mucilaginibacterpsychrotolerans sp. nov., isolated from peatlands.</title>
        <authorList>
            <person name="Deng Y."/>
            <person name="Shen L."/>
            <person name="Xu B."/>
            <person name="Liu Y."/>
            <person name="Gu Z."/>
            <person name="Liu H."/>
            <person name="Zhou Y."/>
        </authorList>
    </citation>
    <scope>NUCLEOTIDE SEQUENCE [LARGE SCALE GENOMIC DNA]</scope>
    <source>
        <strain evidence="2 3">NH7-4</strain>
    </source>
</reference>
<keyword evidence="1" id="KW-1133">Transmembrane helix</keyword>
<keyword evidence="1" id="KW-0812">Transmembrane</keyword>
<proteinExistence type="predicted"/>
<evidence type="ECO:0000313" key="2">
    <source>
        <dbReference type="EMBL" id="TFF35499.1"/>
    </source>
</evidence>
<evidence type="ECO:0000256" key="1">
    <source>
        <dbReference type="SAM" id="Phobius"/>
    </source>
</evidence>
<gene>
    <name evidence="2" type="ORF">E2R66_18605</name>
</gene>
<evidence type="ECO:0000313" key="3">
    <source>
        <dbReference type="Proteomes" id="UP000297540"/>
    </source>
</evidence>